<feature type="transmembrane region" description="Helical" evidence="2">
    <location>
        <begin position="118"/>
        <end position="140"/>
    </location>
</feature>
<dbReference type="Proteomes" id="UP000005926">
    <property type="component" value="Unassembled WGS sequence"/>
</dbReference>
<name>C8NH82_9LACT</name>
<keyword evidence="4" id="KW-0378">Hydrolase</keyword>
<dbReference type="GO" id="GO:0004175">
    <property type="term" value="F:endopeptidase activity"/>
    <property type="evidence" value="ECO:0007669"/>
    <property type="project" value="UniProtKB-ARBA"/>
</dbReference>
<evidence type="ECO:0000313" key="4">
    <source>
        <dbReference type="EMBL" id="EEW37059.1"/>
    </source>
</evidence>
<evidence type="ECO:0000256" key="1">
    <source>
        <dbReference type="ARBA" id="ARBA00009067"/>
    </source>
</evidence>
<sequence>MDNKETYTYRPVRFYILVFALTWGFWFLAGTFQNKDLMMTFMLLGLLMPALIAITTVFTSKSKVLKEDFIRKIIGFYRIKPSVLLKAIIIYGLVILASIATSVLFGGTLNQLTFTEDFSFSVAGTPALLTLILASVIEEVGWRGYGEDAVGQYHSWFKESVLFGFIWSAWHLPLFWVPGTYHHGLTEMGVFYVLNFLVSVMPFVFIQTWVYVKNNRSMIATIIFHLFVNLMQEKIAMTPQTKCIQTIFITIAGVLVVLMNRELFFETEHVGRLLESQFKEADVNES</sequence>
<dbReference type="GO" id="GO:0006508">
    <property type="term" value="P:proteolysis"/>
    <property type="evidence" value="ECO:0007669"/>
    <property type="project" value="UniProtKB-KW"/>
</dbReference>
<gene>
    <name evidence="4" type="ORF">HMPREF0444_1277</name>
</gene>
<dbReference type="InterPro" id="IPR003675">
    <property type="entry name" value="Rce1/LyrA-like_dom"/>
</dbReference>
<dbReference type="Pfam" id="PF02517">
    <property type="entry name" value="Rce1-like"/>
    <property type="match status" value="1"/>
</dbReference>
<keyword evidence="2" id="KW-1133">Transmembrane helix</keyword>
<feature type="transmembrane region" description="Helical" evidence="2">
    <location>
        <begin position="161"/>
        <end position="178"/>
    </location>
</feature>
<dbReference type="PANTHER" id="PTHR35797:SF1">
    <property type="entry name" value="PROTEASE"/>
    <property type="match status" value="1"/>
</dbReference>
<feature type="transmembrane region" description="Helical" evidence="2">
    <location>
        <begin position="12"/>
        <end position="29"/>
    </location>
</feature>
<keyword evidence="5" id="KW-1185">Reference proteome</keyword>
<reference evidence="4 5" key="1">
    <citation type="submission" date="2009-08" db="EMBL/GenBank/DDBJ databases">
        <authorList>
            <person name="Muzny D."/>
            <person name="Qin X."/>
            <person name="Deng J."/>
            <person name="Jiang H."/>
            <person name="Liu Y."/>
            <person name="Qu J."/>
            <person name="Song X.-Z."/>
            <person name="Zhang L."/>
            <person name="Thornton R."/>
            <person name="Coyle M."/>
            <person name="Francisco L."/>
            <person name="Jackson L."/>
            <person name="Javaid M."/>
            <person name="Korchina V."/>
            <person name="Kovar C."/>
            <person name="Mata R."/>
            <person name="Mathew T."/>
            <person name="Ngo R."/>
            <person name="Nguyen L."/>
            <person name="Nguyen N."/>
            <person name="Okwuonu G."/>
            <person name="Ongeri F."/>
            <person name="Pham C."/>
            <person name="Simmons D."/>
            <person name="Wilczek-Boney K."/>
            <person name="Hale W."/>
            <person name="Jakkamsetti A."/>
            <person name="Pham P."/>
            <person name="Ruth R."/>
            <person name="San Lucas F."/>
            <person name="Warren J."/>
            <person name="Zhang J."/>
            <person name="Zhao Z."/>
            <person name="Zhou C."/>
            <person name="Zhu D."/>
            <person name="Lee S."/>
            <person name="Bess C."/>
            <person name="Blankenburg K."/>
            <person name="Forbes L."/>
            <person name="Fu Q."/>
            <person name="Gubbala S."/>
            <person name="Hirani K."/>
            <person name="Jayaseelan J.C."/>
            <person name="Lara F."/>
            <person name="Munidasa M."/>
            <person name="Palculict T."/>
            <person name="Patil S."/>
            <person name="Pu L.-L."/>
            <person name="Saada N."/>
            <person name="Tang L."/>
            <person name="Weissenberger G."/>
            <person name="Zhu Y."/>
            <person name="Hemphill L."/>
            <person name="Shang Y."/>
            <person name="Youmans B."/>
            <person name="Ayvaz T."/>
            <person name="Ross M."/>
            <person name="Santibanez J."/>
            <person name="Aqrawi P."/>
            <person name="Gross S."/>
            <person name="Joshi V."/>
            <person name="Fowler G."/>
            <person name="Nazareth L."/>
            <person name="Reid J."/>
            <person name="Worley K."/>
            <person name="Petrosino J."/>
            <person name="Highlander S."/>
            <person name="Gibbs R."/>
        </authorList>
    </citation>
    <scope>NUCLEOTIDE SEQUENCE [LARGE SCALE GENOMIC DNA]</scope>
    <source>
        <strain evidence="4 5">ATCC 49175</strain>
    </source>
</reference>
<keyword evidence="4" id="KW-0645">Protease</keyword>
<feature type="transmembrane region" description="Helical" evidence="2">
    <location>
        <begin position="190"/>
        <end position="212"/>
    </location>
</feature>
<dbReference type="STRING" id="638301.HMPREF0444_1277"/>
<feature type="transmembrane region" description="Helical" evidence="2">
    <location>
        <begin position="41"/>
        <end position="62"/>
    </location>
</feature>
<protein>
    <submittedName>
        <fullName evidence="4">CAAX amino terminal protease family protein</fullName>
    </submittedName>
</protein>
<dbReference type="GeneID" id="78412026"/>
<evidence type="ECO:0000313" key="5">
    <source>
        <dbReference type="Proteomes" id="UP000005926"/>
    </source>
</evidence>
<evidence type="ECO:0000259" key="3">
    <source>
        <dbReference type="Pfam" id="PF02517"/>
    </source>
</evidence>
<feature type="transmembrane region" description="Helical" evidence="2">
    <location>
        <begin position="83"/>
        <end position="106"/>
    </location>
</feature>
<dbReference type="RefSeq" id="WP_005607580.1">
    <property type="nucleotide sequence ID" value="NZ_CP102283.1"/>
</dbReference>
<evidence type="ECO:0000256" key="2">
    <source>
        <dbReference type="SAM" id="Phobius"/>
    </source>
</evidence>
<dbReference type="eggNOG" id="COG1266">
    <property type="taxonomic scope" value="Bacteria"/>
</dbReference>
<comment type="caution">
    <text evidence="4">The sequence shown here is derived from an EMBL/GenBank/DDBJ whole genome shotgun (WGS) entry which is preliminary data.</text>
</comment>
<dbReference type="GO" id="GO:0080120">
    <property type="term" value="P:CAAX-box protein maturation"/>
    <property type="evidence" value="ECO:0007669"/>
    <property type="project" value="UniProtKB-ARBA"/>
</dbReference>
<proteinExistence type="inferred from homology"/>
<dbReference type="InterPro" id="IPR042150">
    <property type="entry name" value="MmRce1-like"/>
</dbReference>
<keyword evidence="2" id="KW-0472">Membrane</keyword>
<comment type="similarity">
    <text evidence="1">Belongs to the UPF0177 family.</text>
</comment>
<accession>C8NH82</accession>
<organism evidence="4 5">
    <name type="scientific">Granulicatella adiacens ATCC 49175</name>
    <dbReference type="NCBI Taxonomy" id="638301"/>
    <lineage>
        <taxon>Bacteria</taxon>
        <taxon>Bacillati</taxon>
        <taxon>Bacillota</taxon>
        <taxon>Bacilli</taxon>
        <taxon>Lactobacillales</taxon>
        <taxon>Carnobacteriaceae</taxon>
        <taxon>Granulicatella</taxon>
    </lineage>
</organism>
<feature type="domain" description="CAAX prenyl protease 2/Lysostaphin resistance protein A-like" evidence="3">
    <location>
        <begin position="127"/>
        <end position="231"/>
    </location>
</feature>
<dbReference type="PANTHER" id="PTHR35797">
    <property type="entry name" value="PROTEASE-RELATED"/>
    <property type="match status" value="1"/>
</dbReference>
<dbReference type="AlphaFoldDB" id="C8NH82"/>
<dbReference type="EMBL" id="ACKZ01000020">
    <property type="protein sequence ID" value="EEW37059.1"/>
    <property type="molecule type" value="Genomic_DNA"/>
</dbReference>
<keyword evidence="2" id="KW-0812">Transmembrane</keyword>
<dbReference type="HOGENOM" id="CLU_064706_2_0_9"/>